<evidence type="ECO:0000313" key="3">
    <source>
        <dbReference type="Proteomes" id="UP000308197"/>
    </source>
</evidence>
<evidence type="ECO:0000313" key="2">
    <source>
        <dbReference type="EMBL" id="TFK84784.1"/>
    </source>
</evidence>
<proteinExistence type="predicted"/>
<keyword evidence="3" id="KW-1185">Reference proteome</keyword>
<accession>A0A5C3P544</accession>
<protein>
    <submittedName>
        <fullName evidence="2">Uncharacterized protein</fullName>
    </submittedName>
</protein>
<feature type="region of interest" description="Disordered" evidence="1">
    <location>
        <begin position="1"/>
        <end position="30"/>
    </location>
</feature>
<sequence length="126" mass="14101">MSASEHAKAPHAILPRSGLRKGEHSSRRTRGFRREWQEAWDIAVRRVGGNVRMSWCVFFSHPSFVRRVAGGMIPAVVLTCCEFCTVVGSDQETVHLRRKTSRYRPYIGGGSGRLAVPLVGVSVRYC</sequence>
<dbReference type="EMBL" id="ML211294">
    <property type="protein sequence ID" value="TFK84784.1"/>
    <property type="molecule type" value="Genomic_DNA"/>
</dbReference>
<name>A0A5C3P544_9APHY</name>
<reference evidence="2 3" key="1">
    <citation type="journal article" date="2019" name="Nat. Ecol. Evol.">
        <title>Megaphylogeny resolves global patterns of mushroom evolution.</title>
        <authorList>
            <person name="Varga T."/>
            <person name="Krizsan K."/>
            <person name="Foldi C."/>
            <person name="Dima B."/>
            <person name="Sanchez-Garcia M."/>
            <person name="Sanchez-Ramirez S."/>
            <person name="Szollosi G.J."/>
            <person name="Szarkandi J.G."/>
            <person name="Papp V."/>
            <person name="Albert L."/>
            <person name="Andreopoulos W."/>
            <person name="Angelini C."/>
            <person name="Antonin V."/>
            <person name="Barry K.W."/>
            <person name="Bougher N.L."/>
            <person name="Buchanan P."/>
            <person name="Buyck B."/>
            <person name="Bense V."/>
            <person name="Catcheside P."/>
            <person name="Chovatia M."/>
            <person name="Cooper J."/>
            <person name="Damon W."/>
            <person name="Desjardin D."/>
            <person name="Finy P."/>
            <person name="Geml J."/>
            <person name="Haridas S."/>
            <person name="Hughes K."/>
            <person name="Justo A."/>
            <person name="Karasinski D."/>
            <person name="Kautmanova I."/>
            <person name="Kiss B."/>
            <person name="Kocsube S."/>
            <person name="Kotiranta H."/>
            <person name="LaButti K.M."/>
            <person name="Lechner B.E."/>
            <person name="Liimatainen K."/>
            <person name="Lipzen A."/>
            <person name="Lukacs Z."/>
            <person name="Mihaltcheva S."/>
            <person name="Morgado L.N."/>
            <person name="Niskanen T."/>
            <person name="Noordeloos M.E."/>
            <person name="Ohm R.A."/>
            <person name="Ortiz-Santana B."/>
            <person name="Ovrebo C."/>
            <person name="Racz N."/>
            <person name="Riley R."/>
            <person name="Savchenko A."/>
            <person name="Shiryaev A."/>
            <person name="Soop K."/>
            <person name="Spirin V."/>
            <person name="Szebenyi C."/>
            <person name="Tomsovsky M."/>
            <person name="Tulloss R.E."/>
            <person name="Uehling J."/>
            <person name="Grigoriev I.V."/>
            <person name="Vagvolgyi C."/>
            <person name="Papp T."/>
            <person name="Martin F.M."/>
            <person name="Miettinen O."/>
            <person name="Hibbett D.S."/>
            <person name="Nagy L.G."/>
        </authorList>
    </citation>
    <scope>NUCLEOTIDE SEQUENCE [LARGE SCALE GENOMIC DNA]</scope>
    <source>
        <strain evidence="2 3">HHB13444</strain>
    </source>
</reference>
<dbReference type="Proteomes" id="UP000308197">
    <property type="component" value="Unassembled WGS sequence"/>
</dbReference>
<dbReference type="AlphaFoldDB" id="A0A5C3P544"/>
<feature type="compositionally biased region" description="Basic and acidic residues" evidence="1">
    <location>
        <begin position="20"/>
        <end position="30"/>
    </location>
</feature>
<gene>
    <name evidence="2" type="ORF">K466DRAFT_213814</name>
</gene>
<dbReference type="InParanoid" id="A0A5C3P544"/>
<organism evidence="2 3">
    <name type="scientific">Polyporus arcularius HHB13444</name>
    <dbReference type="NCBI Taxonomy" id="1314778"/>
    <lineage>
        <taxon>Eukaryota</taxon>
        <taxon>Fungi</taxon>
        <taxon>Dikarya</taxon>
        <taxon>Basidiomycota</taxon>
        <taxon>Agaricomycotina</taxon>
        <taxon>Agaricomycetes</taxon>
        <taxon>Polyporales</taxon>
        <taxon>Polyporaceae</taxon>
        <taxon>Polyporus</taxon>
    </lineage>
</organism>
<evidence type="ECO:0000256" key="1">
    <source>
        <dbReference type="SAM" id="MobiDB-lite"/>
    </source>
</evidence>